<evidence type="ECO:0000313" key="1">
    <source>
        <dbReference type="EMBL" id="CAF4358655.1"/>
    </source>
</evidence>
<dbReference type="AlphaFoldDB" id="A0A820LK47"/>
<gene>
    <name evidence="1" type="ORF">OTI717_LOCUS43782</name>
</gene>
<accession>A0A820LK47</accession>
<sequence>AIWHDIQTLVLEEHQRMTKLIELCYPNSNIQLEFTVEHLLTFFTETAHTSL</sequence>
<feature type="non-terminal residue" evidence="1">
    <location>
        <position position="1"/>
    </location>
</feature>
<comment type="caution">
    <text evidence="1">The sequence shown here is derived from an EMBL/GenBank/DDBJ whole genome shotgun (WGS) entry which is preliminary data.</text>
</comment>
<protein>
    <submittedName>
        <fullName evidence="1">Uncharacterized protein</fullName>
    </submittedName>
</protein>
<proteinExistence type="predicted"/>
<dbReference type="EMBL" id="CAJOAX010066280">
    <property type="protein sequence ID" value="CAF4358655.1"/>
    <property type="molecule type" value="Genomic_DNA"/>
</dbReference>
<organism evidence="1 2">
    <name type="scientific">Rotaria sordida</name>
    <dbReference type="NCBI Taxonomy" id="392033"/>
    <lineage>
        <taxon>Eukaryota</taxon>
        <taxon>Metazoa</taxon>
        <taxon>Spiralia</taxon>
        <taxon>Gnathifera</taxon>
        <taxon>Rotifera</taxon>
        <taxon>Eurotatoria</taxon>
        <taxon>Bdelloidea</taxon>
        <taxon>Philodinida</taxon>
        <taxon>Philodinidae</taxon>
        <taxon>Rotaria</taxon>
    </lineage>
</organism>
<evidence type="ECO:0000313" key="2">
    <source>
        <dbReference type="Proteomes" id="UP000663823"/>
    </source>
</evidence>
<dbReference type="Proteomes" id="UP000663823">
    <property type="component" value="Unassembled WGS sequence"/>
</dbReference>
<name>A0A820LK47_9BILA</name>
<reference evidence="1" key="1">
    <citation type="submission" date="2021-02" db="EMBL/GenBank/DDBJ databases">
        <authorList>
            <person name="Nowell W R."/>
        </authorList>
    </citation>
    <scope>NUCLEOTIDE SEQUENCE</scope>
</reference>